<proteinExistence type="predicted"/>
<dbReference type="Proteomes" id="UP000179099">
    <property type="component" value="Unassembled WGS sequence"/>
</dbReference>
<dbReference type="STRING" id="1801992.A2Y98_00840"/>
<dbReference type="EMBL" id="MHMW01000021">
    <property type="protein sequence ID" value="OGZ33996.1"/>
    <property type="molecule type" value="Genomic_DNA"/>
</dbReference>
<gene>
    <name evidence="2" type="ORF">A2Y98_00840</name>
</gene>
<comment type="caution">
    <text evidence="2">The sequence shown here is derived from an EMBL/GenBank/DDBJ whole genome shotgun (WGS) entry which is preliminary data.</text>
</comment>
<evidence type="ECO:0008006" key="4">
    <source>
        <dbReference type="Google" id="ProtNLM"/>
    </source>
</evidence>
<dbReference type="Pfam" id="PF07963">
    <property type="entry name" value="N_methyl"/>
    <property type="match status" value="1"/>
</dbReference>
<dbReference type="InterPro" id="IPR012902">
    <property type="entry name" value="N_methyl_site"/>
</dbReference>
<sequence>MPRKQKRNKSREKGFGIIEIMIAAAIISLSLASLGFLGNFAIGIQAHLKQNQVANNLAVEAMEVAKAAKNENWVNFSSLAVDTEYHPEKGGDPIKWFFSPGTEIINGFSRRIIFSQVFRDGNDDISDIGTVDSNTRKITVVVSWNEKGRYYEVKLDSYLTNWK</sequence>
<organism evidence="2 3">
    <name type="scientific">Candidatus Portnoybacteria bacterium RBG_19FT_COMBO_36_7</name>
    <dbReference type="NCBI Taxonomy" id="1801992"/>
    <lineage>
        <taxon>Bacteria</taxon>
        <taxon>Candidatus Portnoyibacteriota</taxon>
    </lineage>
</organism>
<name>A0A1G2F7F5_9BACT</name>
<feature type="transmembrane region" description="Helical" evidence="1">
    <location>
        <begin position="20"/>
        <end position="42"/>
    </location>
</feature>
<keyword evidence="1" id="KW-0472">Membrane</keyword>
<accession>A0A1G2F7F5</accession>
<evidence type="ECO:0000313" key="3">
    <source>
        <dbReference type="Proteomes" id="UP000179099"/>
    </source>
</evidence>
<evidence type="ECO:0000256" key="1">
    <source>
        <dbReference type="SAM" id="Phobius"/>
    </source>
</evidence>
<protein>
    <recommendedName>
        <fullName evidence="4">Prepilin-type N-terminal cleavage/methylation domain-containing protein</fullName>
    </recommendedName>
</protein>
<evidence type="ECO:0000313" key="2">
    <source>
        <dbReference type="EMBL" id="OGZ33996.1"/>
    </source>
</evidence>
<dbReference type="AlphaFoldDB" id="A0A1G2F7F5"/>
<keyword evidence="1" id="KW-1133">Transmembrane helix</keyword>
<reference evidence="2 3" key="1">
    <citation type="journal article" date="2016" name="Nat. Commun.">
        <title>Thousands of microbial genomes shed light on interconnected biogeochemical processes in an aquifer system.</title>
        <authorList>
            <person name="Anantharaman K."/>
            <person name="Brown C.T."/>
            <person name="Hug L.A."/>
            <person name="Sharon I."/>
            <person name="Castelle C.J."/>
            <person name="Probst A.J."/>
            <person name="Thomas B.C."/>
            <person name="Singh A."/>
            <person name="Wilkins M.J."/>
            <person name="Karaoz U."/>
            <person name="Brodie E.L."/>
            <person name="Williams K.H."/>
            <person name="Hubbard S.S."/>
            <person name="Banfield J.F."/>
        </authorList>
    </citation>
    <scope>NUCLEOTIDE SEQUENCE [LARGE SCALE GENOMIC DNA]</scope>
</reference>
<keyword evidence="1" id="KW-0812">Transmembrane</keyword>